<dbReference type="Pfam" id="PF04525">
    <property type="entry name" value="LOR"/>
    <property type="match status" value="1"/>
</dbReference>
<sequence>MEASAPELPKEVAYGFPVISVVDDSFCVTSPTEITIKKKYSGFFLNQRYKVLDLYGNLLLQVDGSSLDVRKKRVMRDAAGSPILTMREKIKMVTLRHQWMVHRGGSSEEKDVIFGVERSHPLDMKPRLEVFMASNIKEYISSFQLVGSHVDKSCKVYKGDNIIAEPPEVVVDRGLWDWDEVTSDLDSGISGCWE</sequence>
<dbReference type="PANTHER" id="PTHR31087:SF156">
    <property type="entry name" value="PROTEIN LURP1-LIKE"/>
    <property type="match status" value="1"/>
</dbReference>
<reference evidence="2 3" key="1">
    <citation type="submission" date="2024-08" db="EMBL/GenBank/DDBJ databases">
        <title>Insights into the chromosomal genome structure of Flemingia macrophylla.</title>
        <authorList>
            <person name="Ding Y."/>
            <person name="Zhao Y."/>
            <person name="Bi W."/>
            <person name="Wu M."/>
            <person name="Zhao G."/>
            <person name="Gong Y."/>
            <person name="Li W."/>
            <person name="Zhang P."/>
        </authorList>
    </citation>
    <scope>NUCLEOTIDE SEQUENCE [LARGE SCALE GENOMIC DNA]</scope>
    <source>
        <strain evidence="2">DYQJB</strain>
        <tissue evidence="2">Leaf</tissue>
    </source>
</reference>
<dbReference type="InterPro" id="IPR007612">
    <property type="entry name" value="LOR"/>
</dbReference>
<comment type="similarity">
    <text evidence="1">Belongs to the LOR family.</text>
</comment>
<keyword evidence="3" id="KW-1185">Reference proteome</keyword>
<name>A0ABD1L0M4_9FABA</name>
<dbReference type="Gene3D" id="2.40.160.200">
    <property type="entry name" value="LURP1-related"/>
    <property type="match status" value="1"/>
</dbReference>
<comment type="caution">
    <text evidence="2">The sequence shown here is derived from an EMBL/GenBank/DDBJ whole genome shotgun (WGS) entry which is preliminary data.</text>
</comment>
<accession>A0ABD1L0M4</accession>
<organism evidence="2 3">
    <name type="scientific">Flemingia macrophylla</name>
    <dbReference type="NCBI Taxonomy" id="520843"/>
    <lineage>
        <taxon>Eukaryota</taxon>
        <taxon>Viridiplantae</taxon>
        <taxon>Streptophyta</taxon>
        <taxon>Embryophyta</taxon>
        <taxon>Tracheophyta</taxon>
        <taxon>Spermatophyta</taxon>
        <taxon>Magnoliopsida</taxon>
        <taxon>eudicotyledons</taxon>
        <taxon>Gunneridae</taxon>
        <taxon>Pentapetalae</taxon>
        <taxon>rosids</taxon>
        <taxon>fabids</taxon>
        <taxon>Fabales</taxon>
        <taxon>Fabaceae</taxon>
        <taxon>Papilionoideae</taxon>
        <taxon>50 kb inversion clade</taxon>
        <taxon>NPAAA clade</taxon>
        <taxon>indigoferoid/millettioid clade</taxon>
        <taxon>Phaseoleae</taxon>
        <taxon>Flemingia</taxon>
    </lineage>
</organism>
<dbReference type="PANTHER" id="PTHR31087">
    <property type="match status" value="1"/>
</dbReference>
<gene>
    <name evidence="2" type="ORF">Fmac_030943</name>
</gene>
<dbReference type="InterPro" id="IPR025659">
    <property type="entry name" value="Tubby-like_C"/>
</dbReference>
<evidence type="ECO:0000313" key="3">
    <source>
        <dbReference type="Proteomes" id="UP001603857"/>
    </source>
</evidence>
<dbReference type="InterPro" id="IPR038595">
    <property type="entry name" value="LOR_sf"/>
</dbReference>
<evidence type="ECO:0000313" key="2">
    <source>
        <dbReference type="EMBL" id="KAL2317067.1"/>
    </source>
</evidence>
<evidence type="ECO:0000256" key="1">
    <source>
        <dbReference type="ARBA" id="ARBA00005437"/>
    </source>
</evidence>
<dbReference type="SUPFAM" id="SSF54518">
    <property type="entry name" value="Tubby C-terminal domain-like"/>
    <property type="match status" value="1"/>
</dbReference>
<dbReference type="AlphaFoldDB" id="A0ABD1L0M4"/>
<proteinExistence type="inferred from homology"/>
<protein>
    <submittedName>
        <fullName evidence="2">Uncharacterized protein</fullName>
    </submittedName>
</protein>
<dbReference type="EMBL" id="JBGMDY010000011">
    <property type="protein sequence ID" value="KAL2317067.1"/>
    <property type="molecule type" value="Genomic_DNA"/>
</dbReference>
<dbReference type="Proteomes" id="UP001603857">
    <property type="component" value="Unassembled WGS sequence"/>
</dbReference>